<name>A0A2N5VNR3_9BASI</name>
<feature type="transmembrane region" description="Helical" evidence="1">
    <location>
        <begin position="68"/>
        <end position="88"/>
    </location>
</feature>
<evidence type="ECO:0000313" key="3">
    <source>
        <dbReference type="Proteomes" id="UP000235392"/>
    </source>
</evidence>
<gene>
    <name evidence="2" type="ORF">PCASD_00470</name>
</gene>
<comment type="caution">
    <text evidence="2">The sequence shown here is derived from an EMBL/GenBank/DDBJ whole genome shotgun (WGS) entry which is preliminary data.</text>
</comment>
<evidence type="ECO:0000256" key="1">
    <source>
        <dbReference type="SAM" id="Phobius"/>
    </source>
</evidence>
<keyword evidence="1" id="KW-1133">Transmembrane helix</keyword>
<reference evidence="2 3" key="1">
    <citation type="submission" date="2017-11" db="EMBL/GenBank/DDBJ databases">
        <title>De novo assembly and phasing of dikaryotic genomes from two isolates of Puccinia coronata f. sp. avenae, the causal agent of oat crown rust.</title>
        <authorList>
            <person name="Miller M.E."/>
            <person name="Zhang Y."/>
            <person name="Omidvar V."/>
            <person name="Sperschneider J."/>
            <person name="Schwessinger B."/>
            <person name="Raley C."/>
            <person name="Palmer J.M."/>
            <person name="Garnica D."/>
            <person name="Upadhyaya N."/>
            <person name="Rathjen J."/>
            <person name="Taylor J.M."/>
            <person name="Park R.F."/>
            <person name="Dodds P.N."/>
            <person name="Hirsch C.D."/>
            <person name="Kianian S.F."/>
            <person name="Figueroa M."/>
        </authorList>
    </citation>
    <scope>NUCLEOTIDE SEQUENCE [LARGE SCALE GENOMIC DNA]</scope>
    <source>
        <strain evidence="2">12SD80</strain>
    </source>
</reference>
<protein>
    <submittedName>
        <fullName evidence="2">Uncharacterized protein</fullName>
    </submittedName>
</protein>
<dbReference type="Proteomes" id="UP000235392">
    <property type="component" value="Unassembled WGS sequence"/>
</dbReference>
<organism evidence="2 3">
    <name type="scientific">Puccinia coronata f. sp. avenae</name>
    <dbReference type="NCBI Taxonomy" id="200324"/>
    <lineage>
        <taxon>Eukaryota</taxon>
        <taxon>Fungi</taxon>
        <taxon>Dikarya</taxon>
        <taxon>Basidiomycota</taxon>
        <taxon>Pucciniomycotina</taxon>
        <taxon>Pucciniomycetes</taxon>
        <taxon>Pucciniales</taxon>
        <taxon>Pucciniaceae</taxon>
        <taxon>Puccinia</taxon>
    </lineage>
</organism>
<dbReference type="AlphaFoldDB" id="A0A2N5VNR3"/>
<keyword evidence="1" id="KW-0472">Membrane</keyword>
<dbReference type="EMBL" id="PGCI01000004">
    <property type="protein sequence ID" value="PLW51616.1"/>
    <property type="molecule type" value="Genomic_DNA"/>
</dbReference>
<sequence>MSRARPGGLGRPGELLPIPFMVFIIIPHRVPGIHDEFIQLCRNDNSLPPHVELRIKRLILGYGLIQEALNLNVIALLLGFSPEVLVVIRFRLFMYTTRTHSHDPSSFFHAILRAIIKTF</sequence>
<accession>A0A2N5VNR3</accession>
<evidence type="ECO:0000313" key="2">
    <source>
        <dbReference type="EMBL" id="PLW51616.1"/>
    </source>
</evidence>
<proteinExistence type="predicted"/>
<keyword evidence="1" id="KW-0812">Transmembrane</keyword>